<gene>
    <name evidence="3" type="ORF">HfgLR_07720</name>
</gene>
<accession>A0A871BFU6</accession>
<sequence>MNTVLITVDALRAGHVGQYGYQRDTLPVLDRLLDDDSTLFTAAFANGTNTGISVPSLLTSRYRGDEHARDGPNIASPLPDEVSTAGIHSNTYFASRVPRPADFDHFDDFGIMDSEDSGSPSAAHRLFRRTMDVVRPTVESLGIRPLAERIQEAVFPASLIMEQTVYENAEKTTGRALEWLDGVDGDFFLWVHYMDPHRPYGIDLEDPAYAEPADESEIRRLMSKAGIHPEDVTEAERRRIVDLYDSDIRYTSDHIDRFLDGLQSLGRYDETDIILTADHGEEFADHGNYYHRNRPYDELTHVPLVVKSDRGDGGVVDDQRELLDLAPTVARNHGVEPPSAFRGTDLFEGGPRRVVSTGSFSDAGPVVGVREDGWKYIAVDGEEDELYDLRADPKERENVAADHPDRCASFRSEIPPHLLRETTEGVPEADDVSEDVQKRLEELGYMD</sequence>
<dbReference type="Gene3D" id="3.40.720.10">
    <property type="entry name" value="Alkaline Phosphatase, subunit A"/>
    <property type="match status" value="1"/>
</dbReference>
<dbReference type="PANTHER" id="PTHR43751:SF3">
    <property type="entry name" value="SULFATASE N-TERMINAL DOMAIN-CONTAINING PROTEIN"/>
    <property type="match status" value="1"/>
</dbReference>
<proteinExistence type="predicted"/>
<dbReference type="InterPro" id="IPR052701">
    <property type="entry name" value="GAG_Ulvan_Degrading_Sulfatases"/>
</dbReference>
<dbReference type="SUPFAM" id="SSF53649">
    <property type="entry name" value="Alkaline phosphatase-like"/>
    <property type="match status" value="1"/>
</dbReference>
<organism evidence="3 4">
    <name type="scientific">Haloferax gibbonsii</name>
    <dbReference type="NCBI Taxonomy" id="35746"/>
    <lineage>
        <taxon>Archaea</taxon>
        <taxon>Methanobacteriati</taxon>
        <taxon>Methanobacteriota</taxon>
        <taxon>Stenosarchaea group</taxon>
        <taxon>Halobacteria</taxon>
        <taxon>Halobacteriales</taxon>
        <taxon>Haloferacaceae</taxon>
        <taxon>Haloferax</taxon>
    </lineage>
</organism>
<evidence type="ECO:0000313" key="3">
    <source>
        <dbReference type="EMBL" id="QOS11686.1"/>
    </source>
</evidence>
<feature type="region of interest" description="Disordered" evidence="1">
    <location>
        <begin position="415"/>
        <end position="447"/>
    </location>
</feature>
<evidence type="ECO:0000259" key="2">
    <source>
        <dbReference type="Pfam" id="PF00884"/>
    </source>
</evidence>
<feature type="domain" description="Sulfatase N-terminal" evidence="2">
    <location>
        <begin position="2"/>
        <end position="330"/>
    </location>
</feature>
<dbReference type="CDD" id="cd16148">
    <property type="entry name" value="sulfatase_like"/>
    <property type="match status" value="1"/>
</dbReference>
<feature type="compositionally biased region" description="Basic and acidic residues" evidence="1">
    <location>
        <begin position="435"/>
        <end position="447"/>
    </location>
</feature>
<protein>
    <submittedName>
        <fullName evidence="3">AlkP-core domain protein</fullName>
    </submittedName>
</protein>
<dbReference type="PANTHER" id="PTHR43751">
    <property type="entry name" value="SULFATASE"/>
    <property type="match status" value="1"/>
</dbReference>
<evidence type="ECO:0000256" key="1">
    <source>
        <dbReference type="SAM" id="MobiDB-lite"/>
    </source>
</evidence>
<dbReference type="InterPro" id="IPR000917">
    <property type="entry name" value="Sulfatase_N"/>
</dbReference>
<dbReference type="EMBL" id="CP063205">
    <property type="protein sequence ID" value="QOS11686.1"/>
    <property type="molecule type" value="Genomic_DNA"/>
</dbReference>
<dbReference type="InterPro" id="IPR017850">
    <property type="entry name" value="Alkaline_phosphatase_core_sf"/>
</dbReference>
<dbReference type="Gene3D" id="3.30.1120.10">
    <property type="match status" value="1"/>
</dbReference>
<evidence type="ECO:0000313" key="4">
    <source>
        <dbReference type="Proteomes" id="UP000663064"/>
    </source>
</evidence>
<dbReference type="Pfam" id="PF00884">
    <property type="entry name" value="Sulfatase"/>
    <property type="match status" value="1"/>
</dbReference>
<reference evidence="3" key="1">
    <citation type="journal article" date="2021" name="Front. Microbiol.">
        <title>Cellular and Genomic Properties of Haloferax gibbonsii LR2-5, the Host of Euryarchaeal Virus HFTV1.</title>
        <authorList>
            <person name="Tittes C."/>
            <person name="Schwarzer S."/>
            <person name="Pfeiffer F."/>
            <person name="Dyall-Smith M."/>
            <person name="Rodriguez-Franco M."/>
            <person name="Oksanen H.M."/>
            <person name="Quax T.E.F."/>
        </authorList>
    </citation>
    <scope>NUCLEOTIDE SEQUENCE</scope>
    <source>
        <strain evidence="3">LR2-5</strain>
    </source>
</reference>
<dbReference type="AlphaFoldDB" id="A0A871BFU6"/>
<name>A0A871BFU6_HALGI</name>
<dbReference type="GeneID" id="59459199"/>
<dbReference type="RefSeq" id="WP_193493363.1">
    <property type="nucleotide sequence ID" value="NZ_CP063205.1"/>
</dbReference>
<dbReference type="Proteomes" id="UP000663064">
    <property type="component" value="Chromosome"/>
</dbReference>